<protein>
    <recommendedName>
        <fullName evidence="3">STAS domain-containing protein</fullName>
    </recommendedName>
</protein>
<gene>
    <name evidence="1" type="ORF">DCAF_LOCUS10766</name>
</gene>
<evidence type="ECO:0000313" key="2">
    <source>
        <dbReference type="Proteomes" id="UP001314170"/>
    </source>
</evidence>
<dbReference type="InterPro" id="IPR029056">
    <property type="entry name" value="Ribokinase-like"/>
</dbReference>
<organism evidence="1 2">
    <name type="scientific">Dovyalis caffra</name>
    <dbReference type="NCBI Taxonomy" id="77055"/>
    <lineage>
        <taxon>Eukaryota</taxon>
        <taxon>Viridiplantae</taxon>
        <taxon>Streptophyta</taxon>
        <taxon>Embryophyta</taxon>
        <taxon>Tracheophyta</taxon>
        <taxon>Spermatophyta</taxon>
        <taxon>Magnoliopsida</taxon>
        <taxon>eudicotyledons</taxon>
        <taxon>Gunneridae</taxon>
        <taxon>Pentapetalae</taxon>
        <taxon>rosids</taxon>
        <taxon>fabids</taxon>
        <taxon>Malpighiales</taxon>
        <taxon>Salicaceae</taxon>
        <taxon>Flacourtieae</taxon>
        <taxon>Dovyalis</taxon>
    </lineage>
</organism>
<keyword evidence="2" id="KW-1185">Reference proteome</keyword>
<comment type="caution">
    <text evidence="1">The sequence shown here is derived from an EMBL/GenBank/DDBJ whole genome shotgun (WGS) entry which is preliminary data.</text>
</comment>
<dbReference type="Proteomes" id="UP001314170">
    <property type="component" value="Unassembled WGS sequence"/>
</dbReference>
<accession>A0AAV1RIB1</accession>
<proteinExistence type="predicted"/>
<dbReference type="AlphaFoldDB" id="A0AAV1RIB1"/>
<reference evidence="1 2" key="1">
    <citation type="submission" date="2024-01" db="EMBL/GenBank/DDBJ databases">
        <authorList>
            <person name="Waweru B."/>
        </authorList>
    </citation>
    <scope>NUCLEOTIDE SEQUENCE [LARGE SCALE GENOMIC DNA]</scope>
</reference>
<evidence type="ECO:0000313" key="1">
    <source>
        <dbReference type="EMBL" id="CAK7335763.1"/>
    </source>
</evidence>
<dbReference type="Gene3D" id="3.40.1190.20">
    <property type="match status" value="1"/>
</dbReference>
<evidence type="ECO:0008006" key="3">
    <source>
        <dbReference type="Google" id="ProtNLM"/>
    </source>
</evidence>
<name>A0AAV1RIB1_9ROSI</name>
<dbReference type="EMBL" id="CAWUPB010000994">
    <property type="protein sequence ID" value="CAK7335763.1"/>
    <property type="molecule type" value="Genomic_DNA"/>
</dbReference>
<sequence>MTSSRPSHLVVQPLSFPMFSMEYGVLKRVCACDLIRPSDLPATKSNFGMTVGVGGEILPATLKRMIERCDAIFVDIQALIRIFDSVDGTVKLVKLEETDFYSLLSRIGVLKALSEEAAFMDV</sequence>